<name>K8FDF0_9CHLO</name>
<dbReference type="PROSITE" id="PS50011">
    <property type="entry name" value="PROTEIN_KINASE_DOM"/>
    <property type="match status" value="1"/>
</dbReference>
<protein>
    <recommendedName>
        <fullName evidence="11">Protein kinase domain-containing protein</fullName>
    </recommendedName>
</protein>
<evidence type="ECO:0000259" key="11">
    <source>
        <dbReference type="PROSITE" id="PS50011"/>
    </source>
</evidence>
<dbReference type="EMBL" id="FO082262">
    <property type="protein sequence ID" value="CCO20413.1"/>
    <property type="molecule type" value="Genomic_DNA"/>
</dbReference>
<feature type="region of interest" description="Disordered" evidence="10">
    <location>
        <begin position="57"/>
        <end position="101"/>
    </location>
</feature>
<dbReference type="AlphaFoldDB" id="K8FDF0"/>
<dbReference type="PROSITE" id="PS00108">
    <property type="entry name" value="PROTEIN_KINASE_ST"/>
    <property type="match status" value="1"/>
</dbReference>
<dbReference type="InterPro" id="IPR030616">
    <property type="entry name" value="Aur-like"/>
</dbReference>
<feature type="binding site" evidence="7">
    <location>
        <begin position="263"/>
        <end position="264"/>
    </location>
    <ligand>
        <name>ATP</name>
        <dbReference type="ChEBI" id="CHEBI:30616"/>
    </ligand>
</feature>
<feature type="region of interest" description="Disordered" evidence="10">
    <location>
        <begin position="673"/>
        <end position="806"/>
    </location>
</feature>
<keyword evidence="5 7" id="KW-0067">ATP-binding</keyword>
<feature type="binding site" evidence="7">
    <location>
        <begin position="211"/>
        <end position="213"/>
    </location>
    <ligand>
        <name>ATP</name>
        <dbReference type="ChEBI" id="CHEBI:30616"/>
    </ligand>
</feature>
<dbReference type="Gene3D" id="1.10.510.10">
    <property type="entry name" value="Transferase(Phosphotransferase) domain 1"/>
    <property type="match status" value="1"/>
</dbReference>
<feature type="compositionally biased region" description="Acidic residues" evidence="10">
    <location>
        <begin position="81"/>
        <end position="101"/>
    </location>
</feature>
<feature type="region of interest" description="Disordered" evidence="10">
    <location>
        <begin position="619"/>
        <end position="648"/>
    </location>
</feature>
<dbReference type="RefSeq" id="XP_007508309.1">
    <property type="nucleotide sequence ID" value="XM_007508247.1"/>
</dbReference>
<keyword evidence="2" id="KW-0808">Transferase</keyword>
<evidence type="ECO:0000256" key="7">
    <source>
        <dbReference type="PIRSR" id="PIRSR630616-2"/>
    </source>
</evidence>
<feature type="compositionally biased region" description="Polar residues" evidence="10">
    <location>
        <begin position="762"/>
        <end position="772"/>
    </location>
</feature>
<feature type="binding site" evidence="7">
    <location>
        <position position="142"/>
    </location>
    <ligand>
        <name>ATP</name>
        <dbReference type="ChEBI" id="CHEBI:30616"/>
    </ligand>
</feature>
<dbReference type="STRING" id="41875.K8FDF0"/>
<dbReference type="InterPro" id="IPR011009">
    <property type="entry name" value="Kinase-like_dom_sf"/>
</dbReference>
<feature type="binding site" evidence="7 9">
    <location>
        <position position="161"/>
    </location>
    <ligand>
        <name>ATP</name>
        <dbReference type="ChEBI" id="CHEBI:30616"/>
    </ligand>
</feature>
<feature type="region of interest" description="Disordered" evidence="10">
    <location>
        <begin position="440"/>
        <end position="495"/>
    </location>
</feature>
<sequence length="806" mass="87535">MFSSAPLESSSRPVDENGTKKGAILSSTLSPPGGSSSSSCETSFGKSIAPAITATKLEQISLAEKEEDEDEETENRMMCYSEEEEEEEDGMTGSTSDEEDLEANLPPLSAETDPLVVLKRISFGWQFALVDFALFKRVGGGRYSAVYHAKYKRLGMDMALKRYVKERLQPHSMEQIAREIAIHSQMQHASIAPFYGAFLDDHTGDIYLIHEFAQRGDVFHALNATTFGRFSETRAAREVIKPLVNAVVYLHQRGVVHRDIKPENILVAEAGSTMVMNGGLQARETTTMQNNRAYARHTAKLTDFGFACDLNVHKPLARLGTTDYMAPEVVACNRERREELQQRNESGYGAAVDNWAIGVLTYELLVGIPPFAGPNSPNREDTYERILKGSYSKIPSFVSDKAKDFIARCLEVDPEKRATAEELLEHEWLVSRTMVRLGGSSAPISPTSTDAKTTVKSTKAEKEEGETTATAPSRKTIPNEGEKGTTSVGDTTSDGNGAVIKILKEQIKIANEINNNAVGSTSHEIEEIVEEEEAENDTKNKKKQSVGSEDDPWSTSDESLENEENYVRELASIAAGRSASIAIAGISGSTHNAGGGGVYSTHVPTSQLSLMKEKAAAAAPISPLKHPMKAPLPPPSPSTKKSSDNTVEGLGFGAQKIDLAGLAALRARYAGEEYESNTGTPARSSFDGKLQKEQSTRKTIKTGDIPSSPSISMFGKLMQRSQSAIATKSFNHPEAANGSDSAASPRKKKSMTSSSSGKSVNIDVQRSSQSFLQRMRGSLFSSRRVRNLTGATNDGQSEFDDRNIKT</sequence>
<evidence type="ECO:0000256" key="6">
    <source>
        <dbReference type="PIRSR" id="PIRSR630616-1"/>
    </source>
</evidence>
<reference evidence="12 13" key="1">
    <citation type="submission" date="2011-10" db="EMBL/GenBank/DDBJ databases">
        <authorList>
            <person name="Genoscope - CEA"/>
        </authorList>
    </citation>
    <scope>NUCLEOTIDE SEQUENCE [LARGE SCALE GENOMIC DNA]</scope>
    <source>
        <strain evidence="12 13">RCC 1105</strain>
    </source>
</reference>
<evidence type="ECO:0000256" key="8">
    <source>
        <dbReference type="PIRSR" id="PIRSR630616-3"/>
    </source>
</evidence>
<accession>K8FDF0</accession>
<feature type="active site" description="Proton acceptor" evidence="6">
    <location>
        <position position="259"/>
    </location>
</feature>
<proteinExistence type="predicted"/>
<evidence type="ECO:0000256" key="9">
    <source>
        <dbReference type="PROSITE-ProRule" id="PRU10141"/>
    </source>
</evidence>
<dbReference type="OrthoDB" id="377346at2759"/>
<dbReference type="PROSITE" id="PS00107">
    <property type="entry name" value="PROTEIN_KINASE_ATP"/>
    <property type="match status" value="1"/>
</dbReference>
<feature type="region of interest" description="Disordered" evidence="10">
    <location>
        <begin position="1"/>
        <end position="44"/>
    </location>
</feature>
<dbReference type="SMART" id="SM00220">
    <property type="entry name" value="S_TKc"/>
    <property type="match status" value="1"/>
</dbReference>
<gene>
    <name evidence="12" type="ordered locus">Bathy17g01330</name>
</gene>
<feature type="domain" description="Protein kinase" evidence="11">
    <location>
        <begin position="132"/>
        <end position="429"/>
    </location>
</feature>
<evidence type="ECO:0000313" key="13">
    <source>
        <dbReference type="Proteomes" id="UP000198341"/>
    </source>
</evidence>
<evidence type="ECO:0000256" key="1">
    <source>
        <dbReference type="ARBA" id="ARBA00022527"/>
    </source>
</evidence>
<keyword evidence="4" id="KW-0418">Kinase</keyword>
<feature type="compositionally biased region" description="Polar residues" evidence="10">
    <location>
        <begin position="719"/>
        <end position="730"/>
    </location>
</feature>
<feature type="region of interest" description="Disordered" evidence="10">
    <location>
        <begin position="529"/>
        <end position="562"/>
    </location>
</feature>
<evidence type="ECO:0000256" key="5">
    <source>
        <dbReference type="ARBA" id="ARBA00022840"/>
    </source>
</evidence>
<dbReference type="InterPro" id="IPR008271">
    <property type="entry name" value="Ser/Thr_kinase_AS"/>
</dbReference>
<feature type="compositionally biased region" description="Low complexity" evidence="10">
    <location>
        <begin position="25"/>
        <end position="43"/>
    </location>
</feature>
<organism evidence="12 13">
    <name type="scientific">Bathycoccus prasinos</name>
    <dbReference type="NCBI Taxonomy" id="41875"/>
    <lineage>
        <taxon>Eukaryota</taxon>
        <taxon>Viridiplantae</taxon>
        <taxon>Chlorophyta</taxon>
        <taxon>Mamiellophyceae</taxon>
        <taxon>Mamiellales</taxon>
        <taxon>Bathycoccaceae</taxon>
        <taxon>Bathycoccus</taxon>
    </lineage>
</organism>
<feature type="compositionally biased region" description="Acidic residues" evidence="10">
    <location>
        <begin position="548"/>
        <end position="562"/>
    </location>
</feature>
<dbReference type="GO" id="GO:0004674">
    <property type="term" value="F:protein serine/threonine kinase activity"/>
    <property type="evidence" value="ECO:0007669"/>
    <property type="project" value="UniProtKB-KW"/>
</dbReference>
<dbReference type="InterPro" id="IPR017441">
    <property type="entry name" value="Protein_kinase_ATP_BS"/>
</dbReference>
<dbReference type="Proteomes" id="UP000198341">
    <property type="component" value="Chromosome 17"/>
</dbReference>
<evidence type="ECO:0000256" key="4">
    <source>
        <dbReference type="ARBA" id="ARBA00022777"/>
    </source>
</evidence>
<dbReference type="GO" id="GO:0005524">
    <property type="term" value="F:ATP binding"/>
    <property type="evidence" value="ECO:0007669"/>
    <property type="project" value="UniProtKB-UniRule"/>
</dbReference>
<evidence type="ECO:0000256" key="10">
    <source>
        <dbReference type="SAM" id="MobiDB-lite"/>
    </source>
</evidence>
<dbReference type="PANTHER" id="PTHR24350">
    <property type="entry name" value="SERINE/THREONINE-PROTEIN KINASE IAL-RELATED"/>
    <property type="match status" value="1"/>
</dbReference>
<feature type="binding site" evidence="7">
    <location>
        <position position="303"/>
    </location>
    <ligand>
        <name>ATP</name>
        <dbReference type="ChEBI" id="CHEBI:30616"/>
    </ligand>
</feature>
<feature type="compositionally biased region" description="Low complexity" evidence="10">
    <location>
        <begin position="484"/>
        <end position="495"/>
    </location>
</feature>
<dbReference type="SUPFAM" id="SSF56112">
    <property type="entry name" value="Protein kinase-like (PK-like)"/>
    <property type="match status" value="1"/>
</dbReference>
<keyword evidence="13" id="KW-1185">Reference proteome</keyword>
<dbReference type="eggNOG" id="KOG0580">
    <property type="taxonomic scope" value="Eukaryota"/>
</dbReference>
<keyword evidence="3 7" id="KW-0547">Nucleotide-binding</keyword>
<feature type="compositionally biased region" description="Polar residues" evidence="10">
    <location>
        <begin position="442"/>
        <end position="455"/>
    </location>
</feature>
<dbReference type="Pfam" id="PF00069">
    <property type="entry name" value="Pkinase"/>
    <property type="match status" value="1"/>
</dbReference>
<evidence type="ECO:0000256" key="2">
    <source>
        <dbReference type="ARBA" id="ARBA00022679"/>
    </source>
</evidence>
<dbReference type="KEGG" id="bpg:Bathy17g01330"/>
<keyword evidence="1" id="KW-0723">Serine/threonine-protein kinase</keyword>
<feature type="cross-link" description="Glycyl lysine isopeptide (Lys-Gly) (interchain with G-Cter in SUMO2)" evidence="8">
    <location>
        <position position="261"/>
    </location>
</feature>
<evidence type="ECO:0000313" key="12">
    <source>
        <dbReference type="EMBL" id="CCO20413.1"/>
    </source>
</evidence>
<dbReference type="GeneID" id="19010889"/>
<dbReference type="InterPro" id="IPR000719">
    <property type="entry name" value="Prot_kinase_dom"/>
</dbReference>
<evidence type="ECO:0000256" key="3">
    <source>
        <dbReference type="ARBA" id="ARBA00022741"/>
    </source>
</evidence>
<feature type="compositionally biased region" description="Polar residues" evidence="10">
    <location>
        <begin position="1"/>
        <end position="12"/>
    </location>
</feature>